<accession>A0A2S7K2K5</accession>
<dbReference type="PROSITE" id="PS00600">
    <property type="entry name" value="AA_TRANSFER_CLASS_3"/>
    <property type="match status" value="1"/>
</dbReference>
<dbReference type="AlphaFoldDB" id="A0A2S7K2K5"/>
<dbReference type="Proteomes" id="UP000239504">
    <property type="component" value="Unassembled WGS sequence"/>
</dbReference>
<dbReference type="InterPro" id="IPR015424">
    <property type="entry name" value="PyrdxlP-dep_Trfase"/>
</dbReference>
<dbReference type="OrthoDB" id="9801834at2"/>
<comment type="similarity">
    <text evidence="2 6">Belongs to the class-III pyridoxal-phosphate-dependent aminotransferase family.</text>
</comment>
<dbReference type="GO" id="GO:0034386">
    <property type="term" value="F:4-aminobutyrate:2-oxoglutarate transaminase activity"/>
    <property type="evidence" value="ECO:0007669"/>
    <property type="project" value="InterPro"/>
</dbReference>
<dbReference type="InterPro" id="IPR015422">
    <property type="entry name" value="PyrdxlP-dep_Trfase_small"/>
</dbReference>
<evidence type="ECO:0000256" key="5">
    <source>
        <dbReference type="ARBA" id="ARBA00022898"/>
    </source>
</evidence>
<dbReference type="InterPro" id="IPR050103">
    <property type="entry name" value="Class-III_PLP-dep_AT"/>
</dbReference>
<dbReference type="Gene3D" id="3.90.1150.10">
    <property type="entry name" value="Aspartate Aminotransferase, domain 1"/>
    <property type="match status" value="1"/>
</dbReference>
<evidence type="ECO:0000256" key="2">
    <source>
        <dbReference type="ARBA" id="ARBA00008954"/>
    </source>
</evidence>
<dbReference type="SUPFAM" id="SSF53383">
    <property type="entry name" value="PLP-dependent transferases"/>
    <property type="match status" value="1"/>
</dbReference>
<sequence>MDHGRNEFATNESLKSRRDEACPVGLPSKSGIYAARAKGAELWDVEGKRYIDFIGGIGVLNVGHAHPKVVEAVKTQTETFIHTAFGIAQYESYVEVCEKLNLVAPGPTKKKTALFNSGAEAVENSVKFARQISGRPGVIAFSGAFHGRTLLATTLTGKAKPYKVGFGPYVPAIFHAEYPDAYHGVSVDEALASVDHIFKTMINANEVAAMIVEPVQGEGGFNPAPKEFLEGLRKKCDDNGILLIADEIQSGMGRTGKYFAFEHAGVEPDFLCVAKSIAAGLPLSALVGKAELMDKVVPGSMGSTYGGNPVACAAALAVFDIIEEESLLTRAEEIGAQTEKRWRELAESVGKGLIGDVRRVGGMCALEFVKDGDASKPNGELAGAILAEARQRGLIMTTAGAYAQCLRSLVPLVISDEMLNEGLDIFADAAEAALKAQ</sequence>
<evidence type="ECO:0000256" key="1">
    <source>
        <dbReference type="ARBA" id="ARBA00001933"/>
    </source>
</evidence>
<dbReference type="PANTHER" id="PTHR11986">
    <property type="entry name" value="AMINOTRANSFERASE CLASS III"/>
    <property type="match status" value="1"/>
</dbReference>
<reference evidence="7 8" key="1">
    <citation type="submission" date="2017-12" db="EMBL/GenBank/DDBJ databases">
        <authorList>
            <person name="Hurst M.R.H."/>
        </authorList>
    </citation>
    <scope>NUCLEOTIDE SEQUENCE [LARGE SCALE GENOMIC DNA]</scope>
    <source>
        <strain evidence="7 8">SY-3-19</strain>
    </source>
</reference>
<keyword evidence="5 6" id="KW-0663">Pyridoxal phosphate</keyword>
<evidence type="ECO:0000256" key="3">
    <source>
        <dbReference type="ARBA" id="ARBA00022576"/>
    </source>
</evidence>
<gene>
    <name evidence="7" type="primary">gabT</name>
    <name evidence="7" type="ORF">CW354_14680</name>
</gene>
<dbReference type="NCBIfam" id="TIGR00700">
    <property type="entry name" value="GABAtrnsam"/>
    <property type="match status" value="1"/>
</dbReference>
<dbReference type="Pfam" id="PF00202">
    <property type="entry name" value="Aminotran_3"/>
    <property type="match status" value="1"/>
</dbReference>
<keyword evidence="8" id="KW-1185">Reference proteome</keyword>
<dbReference type="RefSeq" id="WP_104830850.1">
    <property type="nucleotide sequence ID" value="NZ_PJCH01000011.1"/>
</dbReference>
<dbReference type="GO" id="GO:0030170">
    <property type="term" value="F:pyridoxal phosphate binding"/>
    <property type="evidence" value="ECO:0007669"/>
    <property type="project" value="InterPro"/>
</dbReference>
<dbReference type="FunFam" id="3.40.640.10:FF:000013">
    <property type="entry name" value="4-aminobutyrate aminotransferase"/>
    <property type="match status" value="1"/>
</dbReference>
<dbReference type="InterPro" id="IPR005814">
    <property type="entry name" value="Aminotrans_3"/>
</dbReference>
<comment type="caution">
    <text evidence="7">The sequence shown here is derived from an EMBL/GenBank/DDBJ whole genome shotgun (WGS) entry which is preliminary data.</text>
</comment>
<dbReference type="GO" id="GO:0042802">
    <property type="term" value="F:identical protein binding"/>
    <property type="evidence" value="ECO:0007669"/>
    <property type="project" value="TreeGrafter"/>
</dbReference>
<dbReference type="PIRSF" id="PIRSF000521">
    <property type="entry name" value="Transaminase_4ab_Lys_Orn"/>
    <property type="match status" value="1"/>
</dbReference>
<dbReference type="EMBL" id="PJCH01000011">
    <property type="protein sequence ID" value="PQA86732.1"/>
    <property type="molecule type" value="Genomic_DNA"/>
</dbReference>
<dbReference type="GO" id="GO:0009448">
    <property type="term" value="P:gamma-aminobutyric acid metabolic process"/>
    <property type="evidence" value="ECO:0007669"/>
    <property type="project" value="InterPro"/>
</dbReference>
<dbReference type="PANTHER" id="PTHR11986:SF58">
    <property type="entry name" value="LEUCINE_METHIONINE RACEMASE"/>
    <property type="match status" value="1"/>
</dbReference>
<evidence type="ECO:0000313" key="7">
    <source>
        <dbReference type="EMBL" id="PQA86732.1"/>
    </source>
</evidence>
<dbReference type="Gene3D" id="3.40.640.10">
    <property type="entry name" value="Type I PLP-dependent aspartate aminotransferase-like (Major domain)"/>
    <property type="match status" value="1"/>
</dbReference>
<comment type="cofactor">
    <cofactor evidence="1">
        <name>pyridoxal 5'-phosphate</name>
        <dbReference type="ChEBI" id="CHEBI:597326"/>
    </cofactor>
</comment>
<organism evidence="7 8">
    <name type="scientific">Hyphococcus luteus</name>
    <dbReference type="NCBI Taxonomy" id="2058213"/>
    <lineage>
        <taxon>Bacteria</taxon>
        <taxon>Pseudomonadati</taxon>
        <taxon>Pseudomonadota</taxon>
        <taxon>Alphaproteobacteria</taxon>
        <taxon>Parvularculales</taxon>
        <taxon>Parvularculaceae</taxon>
        <taxon>Hyphococcus</taxon>
    </lineage>
</organism>
<evidence type="ECO:0000256" key="4">
    <source>
        <dbReference type="ARBA" id="ARBA00022679"/>
    </source>
</evidence>
<name>A0A2S7K2K5_9PROT</name>
<evidence type="ECO:0000313" key="8">
    <source>
        <dbReference type="Proteomes" id="UP000239504"/>
    </source>
</evidence>
<evidence type="ECO:0000256" key="6">
    <source>
        <dbReference type="RuleBase" id="RU003560"/>
    </source>
</evidence>
<keyword evidence="3" id="KW-0032">Aminotransferase</keyword>
<dbReference type="InterPro" id="IPR049704">
    <property type="entry name" value="Aminotrans_3_PPA_site"/>
</dbReference>
<dbReference type="CDD" id="cd00610">
    <property type="entry name" value="OAT_like"/>
    <property type="match status" value="1"/>
</dbReference>
<keyword evidence="4" id="KW-0808">Transferase</keyword>
<protein>
    <submittedName>
        <fullName evidence="7">4-aminobutyrate--2-oxoglutarate transaminase</fullName>
    </submittedName>
</protein>
<dbReference type="InterPro" id="IPR004632">
    <property type="entry name" value="4NH2But_aminotransferase_bac"/>
</dbReference>
<dbReference type="InterPro" id="IPR015421">
    <property type="entry name" value="PyrdxlP-dep_Trfase_major"/>
</dbReference>
<proteinExistence type="inferred from homology"/>